<keyword evidence="2" id="KW-1185">Reference proteome</keyword>
<dbReference type="RefSeq" id="WP_095072939.1">
    <property type="nucleotide sequence ID" value="NZ_LT899436.1"/>
</dbReference>
<accession>A0A238UBQ8</accession>
<reference evidence="1 2" key="1">
    <citation type="submission" date="2017-07" db="EMBL/GenBank/DDBJ databases">
        <authorList>
            <person name="Sun Z.S."/>
            <person name="Albrecht U."/>
            <person name="Echele G."/>
            <person name="Lee C.C."/>
        </authorList>
    </citation>
    <scope>NUCLEOTIDE SEQUENCE [LARGE SCALE GENOMIC DNA]</scope>
    <source>
        <strain evidence="2">type strain: KCTC 22618</strain>
    </source>
</reference>
<dbReference type="AlphaFoldDB" id="A0A238UBQ8"/>
<evidence type="ECO:0000313" key="2">
    <source>
        <dbReference type="Proteomes" id="UP000215214"/>
    </source>
</evidence>
<name>A0A238UBQ8_9FLAO</name>
<protein>
    <submittedName>
        <fullName evidence="1">Probable lipoprotein</fullName>
    </submittedName>
</protein>
<dbReference type="KEGG" id="tje:TJEJU_2737"/>
<evidence type="ECO:0000313" key="1">
    <source>
        <dbReference type="EMBL" id="SNR16416.1"/>
    </source>
</evidence>
<organism evidence="1 2">
    <name type="scientific">Tenacibaculum jejuense</name>
    <dbReference type="NCBI Taxonomy" id="584609"/>
    <lineage>
        <taxon>Bacteria</taxon>
        <taxon>Pseudomonadati</taxon>
        <taxon>Bacteroidota</taxon>
        <taxon>Flavobacteriia</taxon>
        <taxon>Flavobacteriales</taxon>
        <taxon>Flavobacteriaceae</taxon>
        <taxon>Tenacibaculum</taxon>
    </lineage>
</organism>
<proteinExistence type="predicted"/>
<gene>
    <name evidence="1" type="ORF">TJEJU_2737</name>
</gene>
<dbReference type="OrthoDB" id="1342918at2"/>
<keyword evidence="1" id="KW-0449">Lipoprotein</keyword>
<dbReference type="EMBL" id="LT899436">
    <property type="protein sequence ID" value="SNR16416.1"/>
    <property type="molecule type" value="Genomic_DNA"/>
</dbReference>
<sequence length="253" mass="29925">MKRCSVFMVLLTAFYFISCSTEKHNFPVNKEYWDVNDYDKVIFDLRYTYEGNETKPTFDNPEQRIVLEKLINPENYKKFLDDAKLDLNQKNQIASEFLSQWKDMNQIYNVTNTNNRYLYGKEMLEIWQFGLGLQLAAFDLKFDQVLANSKNVEDKELDDKIKPSIKKLIINYDDYLNLAAKENSFFEKEKETYARGIDKYFKELIQVYPDADYDRLLKKAMVMLERAESTTIKKPLKNLIALINAQKNNKAEA</sequence>
<dbReference type="Proteomes" id="UP000215214">
    <property type="component" value="Chromosome TJEJU"/>
</dbReference>